<dbReference type="Gene3D" id="3.30.470.20">
    <property type="entry name" value="ATP-grasp fold, B domain"/>
    <property type="match status" value="1"/>
</dbReference>
<sequence>MEVTRRPRKVDTAIKDKKIFSISGCYPVLRKCLQNRGWAKILFAVNPNFLWFPRSDAIKYDLLSEDQIINHFQNSKCFTTKAGLCTLLSSMRWFADIDPYSFVPRCYRLRQKDEQLEFIDDFIQTAARGILKWVSDSNIPSYPFDKPKPAQKQWILRRDEWLEAGKTTEKQSLKSDIILKAIKICETYLEKLEHKDIDQEQPKCKLPEFWKEFLHDYYRVIHDGATIENATLYATRCHRLLQILESMCPQIDIEGERNIWIIKPGAKSQGRGIICKKNLEDILSLLDKEPLIPRDDFCVIQKYIERPLLIYGTKFDVRQWFLVTDWNPLTIWFYKRCYLRFSSQLFSLDNLSRSVHLCNNAVQKYCKNSPKRHPNLPAENMWYDYQFKEYLQMTRACDAWDEVMLPGMKEIIINTMKSAQDTVLHRKNTFQLYGADFMFGENFKPWLIEINSSPALSKSTSVSSKLSTQVQEDLLRVVLDRKKDSRCDVGDFELLYKQPAIKIPNISKEKMLVAGDAIKKTCLLEKRYTPRVIKHDCQSSSKPENSAFKETKIKLEVSSNSKKMDILPRKIVLDDIKGGGKSLLEKRYTPGVIKYDCQSSSKPDDSVAYKETKIKLEVPSNSKKMDILPRKIVQDDIKGGAKSLLEKRYTPGIIKHDYQSSSKPDDSVAYKETKIKLEVPSNSKKMDILPRKIVLDDIKGGGKSIKAKDIVLPKKEDYSVPKLANLDYKQPTPPRKLQDHSKERFDLHPITKRILEKHLTVKDTVRKLDSEKPKPPPPSCLFCKGQTCTCHKPLKKTFKATEFPSDLWKRT</sequence>
<comment type="subcellular location">
    <subcellularLocation>
        <location evidence="1">Cytoplasm</location>
        <location evidence="1">Cytoskeleton</location>
        <location evidence="1">Flagellum axoneme</location>
    </subcellularLocation>
</comment>
<evidence type="ECO:0000256" key="1">
    <source>
        <dbReference type="ARBA" id="ARBA00004611"/>
    </source>
</evidence>
<dbReference type="PROSITE" id="PS50975">
    <property type="entry name" value="ATP_GRASP"/>
    <property type="match status" value="1"/>
</dbReference>
<evidence type="ECO:0000256" key="5">
    <source>
        <dbReference type="ARBA" id="ARBA00022840"/>
    </source>
</evidence>
<dbReference type="OMA" id="HAWDEVI"/>
<dbReference type="PROSITE" id="PS51221">
    <property type="entry name" value="TTL"/>
    <property type="match status" value="1"/>
</dbReference>
<dbReference type="AlphaFoldDB" id="A0A974D6R8"/>
<keyword evidence="5 9" id="KW-0067">ATP-binding</keyword>
<dbReference type="GO" id="GO:0005930">
    <property type="term" value="C:axoneme"/>
    <property type="evidence" value="ECO:0007669"/>
    <property type="project" value="TreeGrafter"/>
</dbReference>
<dbReference type="GO" id="GO:0060271">
    <property type="term" value="P:cilium assembly"/>
    <property type="evidence" value="ECO:0007669"/>
    <property type="project" value="TreeGrafter"/>
</dbReference>
<dbReference type="GO" id="GO:0046872">
    <property type="term" value="F:metal ion binding"/>
    <property type="evidence" value="ECO:0007669"/>
    <property type="project" value="InterPro"/>
</dbReference>
<proteinExistence type="predicted"/>
<dbReference type="Pfam" id="PF03133">
    <property type="entry name" value="TTL"/>
    <property type="match status" value="1"/>
</dbReference>
<keyword evidence="6" id="KW-0969">Cilium</keyword>
<dbReference type="GO" id="GO:0070736">
    <property type="term" value="F:protein-glycine ligase activity, initiating"/>
    <property type="evidence" value="ECO:0007669"/>
    <property type="project" value="TreeGrafter"/>
</dbReference>
<evidence type="ECO:0000256" key="6">
    <source>
        <dbReference type="ARBA" id="ARBA00022846"/>
    </source>
</evidence>
<evidence type="ECO:0000256" key="8">
    <source>
        <dbReference type="ARBA" id="ARBA00048944"/>
    </source>
</evidence>
<dbReference type="SUPFAM" id="SSF56059">
    <property type="entry name" value="Glutathione synthetase ATP-binding domain-like"/>
    <property type="match status" value="1"/>
</dbReference>
<dbReference type="FunFam" id="3.30.470.20:FF:000032">
    <property type="entry name" value="tubulin monoglycylase TTLL3 isoform X2"/>
    <property type="match status" value="1"/>
</dbReference>
<keyword evidence="3" id="KW-0436">Ligase</keyword>
<dbReference type="PANTHER" id="PTHR45870">
    <property type="entry name" value="TUBULIN MONOGLYCYLASE TTLL3"/>
    <property type="match status" value="1"/>
</dbReference>
<reference evidence="12" key="1">
    <citation type="journal article" date="2016" name="Nature">
        <title>Genome evolution in the allotetraploid frog Xenopus laevis.</title>
        <authorList>
            <person name="Session A.M."/>
            <person name="Uno Y."/>
            <person name="Kwon T."/>
            <person name="Chapman J.A."/>
            <person name="Toyoda A."/>
            <person name="Takahashi S."/>
            <person name="Fukui A."/>
            <person name="Hikosaka A."/>
            <person name="Suzuki A."/>
            <person name="Kondo M."/>
            <person name="van Heeringen S.J."/>
            <person name="Quigley I."/>
            <person name="Heinz S."/>
            <person name="Ogino H."/>
            <person name="Ochi H."/>
            <person name="Hellsten U."/>
            <person name="Lyons J.B."/>
            <person name="Simakov O."/>
            <person name="Putnam N."/>
            <person name="Stites J."/>
            <person name="Kuroki Y."/>
            <person name="Tanaka T."/>
            <person name="Michiue T."/>
            <person name="Watanabe M."/>
            <person name="Bogdanovic O."/>
            <person name="Lister R."/>
            <person name="Georgiou G."/>
            <person name="Paranjpe S.S."/>
            <person name="van Kruijsbergen I."/>
            <person name="Shu S."/>
            <person name="Carlson J."/>
            <person name="Kinoshita T."/>
            <person name="Ohta Y."/>
            <person name="Mawaribuchi S."/>
            <person name="Jenkins J."/>
            <person name="Grimwood J."/>
            <person name="Schmutz J."/>
            <person name="Mitros T."/>
            <person name="Mozaffari S.V."/>
            <person name="Suzuki Y."/>
            <person name="Haramoto Y."/>
            <person name="Yamamoto T.S."/>
            <person name="Takagi C."/>
            <person name="Heald R."/>
            <person name="Miller K."/>
            <person name="Haudenschild C."/>
            <person name="Kitzman J."/>
            <person name="Nakayama T."/>
            <person name="Izutsu Y."/>
            <person name="Robert J."/>
            <person name="Fortriede J."/>
            <person name="Burns K."/>
            <person name="Lotay V."/>
            <person name="Karimi K."/>
            <person name="Yasuoka Y."/>
            <person name="Dichmann D.S."/>
            <person name="Flajnik M.F."/>
            <person name="Houston D.W."/>
            <person name="Shendure J."/>
            <person name="DuPasquier L."/>
            <person name="Vize P.D."/>
            <person name="Zorn A.M."/>
            <person name="Ito M."/>
            <person name="Marcotte E.M."/>
            <person name="Wallingford J.B."/>
            <person name="Ito Y."/>
            <person name="Asashima M."/>
            <person name="Ueno N."/>
            <person name="Matsuda Y."/>
            <person name="Veenstra G.J."/>
            <person name="Fujiyama A."/>
            <person name="Harland R.M."/>
            <person name="Taira M."/>
            <person name="Rokhsar D.S."/>
        </authorList>
    </citation>
    <scope>NUCLEOTIDE SEQUENCE [LARGE SCALE GENOMIC DNA]</scope>
    <source>
        <strain evidence="12">J</strain>
    </source>
</reference>
<evidence type="ECO:0000256" key="9">
    <source>
        <dbReference type="PROSITE-ProRule" id="PRU00409"/>
    </source>
</evidence>
<evidence type="ECO:0000256" key="3">
    <source>
        <dbReference type="ARBA" id="ARBA00022598"/>
    </source>
</evidence>
<evidence type="ECO:0000313" key="11">
    <source>
        <dbReference type="EMBL" id="OCT85125.1"/>
    </source>
</evidence>
<name>A0A974D6R8_XENLA</name>
<keyword evidence="7" id="KW-0206">Cytoskeleton</keyword>
<evidence type="ECO:0000256" key="2">
    <source>
        <dbReference type="ARBA" id="ARBA00022490"/>
    </source>
</evidence>
<keyword evidence="6" id="KW-0282">Flagellum</keyword>
<dbReference type="PANTHER" id="PTHR45870:SF9">
    <property type="entry name" value="TUBULIN MONOGLYCYLASE TTLL3-LIKE"/>
    <property type="match status" value="1"/>
</dbReference>
<dbReference type="InterPro" id="IPR051437">
    <property type="entry name" value="TTLL_monoglycylase"/>
</dbReference>
<dbReference type="EMBL" id="CM004472">
    <property type="protein sequence ID" value="OCT85125.1"/>
    <property type="molecule type" value="Genomic_DNA"/>
</dbReference>
<dbReference type="InterPro" id="IPR004344">
    <property type="entry name" value="TTL/TTLL_fam"/>
</dbReference>
<organism evidence="11 12">
    <name type="scientific">Xenopus laevis</name>
    <name type="common">African clawed frog</name>
    <dbReference type="NCBI Taxonomy" id="8355"/>
    <lineage>
        <taxon>Eukaryota</taxon>
        <taxon>Metazoa</taxon>
        <taxon>Chordata</taxon>
        <taxon>Craniata</taxon>
        <taxon>Vertebrata</taxon>
        <taxon>Euteleostomi</taxon>
        <taxon>Amphibia</taxon>
        <taxon>Batrachia</taxon>
        <taxon>Anura</taxon>
        <taxon>Pipoidea</taxon>
        <taxon>Pipidae</taxon>
        <taxon>Xenopodinae</taxon>
        <taxon>Xenopus</taxon>
        <taxon>Xenopus</taxon>
    </lineage>
</organism>
<evidence type="ECO:0000256" key="4">
    <source>
        <dbReference type="ARBA" id="ARBA00022741"/>
    </source>
</evidence>
<keyword evidence="2" id="KW-0963">Cytoplasm</keyword>
<evidence type="ECO:0000313" key="12">
    <source>
        <dbReference type="Proteomes" id="UP000694892"/>
    </source>
</evidence>
<protein>
    <recommendedName>
        <fullName evidence="10">ATP-grasp domain-containing protein</fullName>
    </recommendedName>
</protein>
<dbReference type="GO" id="GO:0005524">
    <property type="term" value="F:ATP binding"/>
    <property type="evidence" value="ECO:0007669"/>
    <property type="project" value="UniProtKB-UniRule"/>
</dbReference>
<comment type="catalytic activity">
    <reaction evidence="8">
        <text>L-glutamyl-[protein] + glycine + ATP = glycyl-L-glutamyl-[protein] + ADP + phosphate + H(+)</text>
        <dbReference type="Rhea" id="RHEA:67180"/>
        <dbReference type="Rhea" id="RHEA-COMP:10208"/>
        <dbReference type="Rhea" id="RHEA-COMP:17207"/>
        <dbReference type="ChEBI" id="CHEBI:15378"/>
        <dbReference type="ChEBI" id="CHEBI:29973"/>
        <dbReference type="ChEBI" id="CHEBI:30616"/>
        <dbReference type="ChEBI" id="CHEBI:43474"/>
        <dbReference type="ChEBI" id="CHEBI:57305"/>
        <dbReference type="ChEBI" id="CHEBI:167890"/>
        <dbReference type="ChEBI" id="CHEBI:456216"/>
    </reaction>
    <physiologicalReaction direction="left-to-right" evidence="8">
        <dbReference type="Rhea" id="RHEA:67181"/>
    </physiologicalReaction>
</comment>
<dbReference type="GO" id="GO:0015630">
    <property type="term" value="C:microtubule cytoskeleton"/>
    <property type="evidence" value="ECO:0007669"/>
    <property type="project" value="TreeGrafter"/>
</dbReference>
<feature type="domain" description="ATP-grasp" evidence="10">
    <location>
        <begin position="435"/>
        <end position="479"/>
    </location>
</feature>
<evidence type="ECO:0000256" key="7">
    <source>
        <dbReference type="ARBA" id="ARBA00023212"/>
    </source>
</evidence>
<keyword evidence="4 9" id="KW-0547">Nucleotide-binding</keyword>
<dbReference type="GO" id="GO:0003341">
    <property type="term" value="P:cilium movement"/>
    <property type="evidence" value="ECO:0007669"/>
    <property type="project" value="TreeGrafter"/>
</dbReference>
<accession>A0A974D6R8</accession>
<evidence type="ECO:0000259" key="10">
    <source>
        <dbReference type="PROSITE" id="PS50975"/>
    </source>
</evidence>
<dbReference type="Proteomes" id="UP000694892">
    <property type="component" value="Chromosome 4L"/>
</dbReference>
<gene>
    <name evidence="11" type="ORF">XELAEV_18023290mg</name>
</gene>
<keyword evidence="6" id="KW-0966">Cell projection</keyword>
<dbReference type="InterPro" id="IPR011761">
    <property type="entry name" value="ATP-grasp"/>
</dbReference>